<gene>
    <name evidence="2" type="ORF">JKL49_25040</name>
</gene>
<feature type="transmembrane region" description="Helical" evidence="1">
    <location>
        <begin position="12"/>
        <end position="39"/>
    </location>
</feature>
<evidence type="ECO:0000256" key="1">
    <source>
        <dbReference type="SAM" id="Phobius"/>
    </source>
</evidence>
<keyword evidence="1" id="KW-0812">Transmembrane</keyword>
<keyword evidence="1" id="KW-1133">Transmembrane helix</keyword>
<sequence>MLAGAMYGLAQAVTLPAIFGFAAAAGFTVVGGLYVLYALAPIYYPVHVRAAGAGRPSRWDASAPSPVP</sequence>
<name>A0A974P3Y8_9CAUL</name>
<dbReference type="AlphaFoldDB" id="A0A974P3Y8"/>
<keyword evidence="1" id="KW-0472">Membrane</keyword>
<protein>
    <submittedName>
        <fullName evidence="2">Uncharacterized protein</fullName>
    </submittedName>
</protein>
<dbReference type="EMBL" id="CP068570">
    <property type="protein sequence ID" value="QQZ49930.1"/>
    <property type="molecule type" value="Genomic_DNA"/>
</dbReference>
<organism evidence="2">
    <name type="scientific">Phenylobacterium glaciei</name>
    <dbReference type="NCBI Taxonomy" id="2803784"/>
    <lineage>
        <taxon>Bacteria</taxon>
        <taxon>Pseudomonadati</taxon>
        <taxon>Pseudomonadota</taxon>
        <taxon>Alphaproteobacteria</taxon>
        <taxon>Caulobacterales</taxon>
        <taxon>Caulobacteraceae</taxon>
        <taxon>Phenylobacterium</taxon>
    </lineage>
</organism>
<evidence type="ECO:0000313" key="2">
    <source>
        <dbReference type="EMBL" id="QQZ49930.1"/>
    </source>
</evidence>
<reference evidence="2" key="1">
    <citation type="submission" date="2021-01" db="EMBL/GenBank/DDBJ databases">
        <title>Genome sequence of Phenylobacterium sp. 20VBR1 isolated from a valley glaceir, Ny-Alesund, Svalbard.</title>
        <authorList>
            <person name="Thomas F.A."/>
            <person name="Krishnan K.P."/>
            <person name="Sinha R.K."/>
        </authorList>
    </citation>
    <scope>NUCLEOTIDE SEQUENCE</scope>
    <source>
        <strain evidence="2">20VBR1</strain>
    </source>
</reference>
<accession>A0A974P3Y8</accession>
<proteinExistence type="predicted"/>